<evidence type="ECO:0000256" key="2">
    <source>
        <dbReference type="HAMAP-Rule" id="MF_00674"/>
    </source>
</evidence>
<comment type="caution">
    <text evidence="4">The sequence shown here is derived from an EMBL/GenBank/DDBJ whole genome shotgun (WGS) entry which is preliminary data.</text>
</comment>
<dbReference type="RefSeq" id="WP_282592920.1">
    <property type="nucleotide sequence ID" value="NZ_JAPAAF010000034.1"/>
</dbReference>
<keyword evidence="5" id="KW-1185">Reference proteome</keyword>
<evidence type="ECO:0000256" key="1">
    <source>
        <dbReference type="ARBA" id="ARBA00009350"/>
    </source>
</evidence>
<feature type="region of interest" description="Disordered" evidence="3">
    <location>
        <begin position="1"/>
        <end position="22"/>
    </location>
</feature>
<gene>
    <name evidence="4" type="ORF">N2K84_16420</name>
</gene>
<proteinExistence type="inferred from homology"/>
<evidence type="ECO:0000313" key="4">
    <source>
        <dbReference type="EMBL" id="MCW0484327.1"/>
    </source>
</evidence>
<dbReference type="InterPro" id="IPR002852">
    <property type="entry name" value="UPF0251"/>
</dbReference>
<evidence type="ECO:0000313" key="5">
    <source>
        <dbReference type="Proteomes" id="UP001163821"/>
    </source>
</evidence>
<reference evidence="4" key="1">
    <citation type="submission" date="2022-10" db="EMBL/GenBank/DDBJ databases">
        <title>Gaoshiqiia sediminis gen. nov., sp. nov., isolated from coastal sediment.</title>
        <authorList>
            <person name="Yu W.X."/>
            <person name="Mu D.S."/>
            <person name="Du J.Z."/>
            <person name="Liang Y.Q."/>
        </authorList>
    </citation>
    <scope>NUCLEOTIDE SEQUENCE</scope>
    <source>
        <strain evidence="4">A06</strain>
    </source>
</reference>
<name>A0AA41YAF5_9BACT</name>
<comment type="similarity">
    <text evidence="1 2">Belongs to the UPF0251 family.</text>
</comment>
<dbReference type="PANTHER" id="PTHR37478:SF2">
    <property type="entry name" value="UPF0251 PROTEIN TK0562"/>
    <property type="match status" value="1"/>
</dbReference>
<evidence type="ECO:0000256" key="3">
    <source>
        <dbReference type="SAM" id="MobiDB-lite"/>
    </source>
</evidence>
<dbReference type="Proteomes" id="UP001163821">
    <property type="component" value="Unassembled WGS sequence"/>
</dbReference>
<dbReference type="EMBL" id="JAPAAF010000034">
    <property type="protein sequence ID" value="MCW0484327.1"/>
    <property type="molecule type" value="Genomic_DNA"/>
</dbReference>
<sequence>MPRRKRHRRISGPPESKGFQTIGNLGRQREPIWMSYEEYEAIRLNDYLKLGQEDGAGQMDVSRSTFARIYDSARKKVARSLVEGRPIVFSGGDVYFNHPAFRCKKCANWFRNSSAGKKPDNCTICSSTDIEQFHENVNYKFNS</sequence>
<accession>A0AA41YAF5</accession>
<protein>
    <recommendedName>
        <fullName evidence="2">UPF0251 protein N2K84_16420</fullName>
    </recommendedName>
</protein>
<dbReference type="PANTHER" id="PTHR37478">
    <property type="match status" value="1"/>
</dbReference>
<dbReference type="Pfam" id="PF02001">
    <property type="entry name" value="DUF134"/>
    <property type="match status" value="1"/>
</dbReference>
<organism evidence="4 5">
    <name type="scientific">Gaoshiqia sediminis</name>
    <dbReference type="NCBI Taxonomy" id="2986998"/>
    <lineage>
        <taxon>Bacteria</taxon>
        <taxon>Pseudomonadati</taxon>
        <taxon>Bacteroidota</taxon>
        <taxon>Bacteroidia</taxon>
        <taxon>Marinilabiliales</taxon>
        <taxon>Prolixibacteraceae</taxon>
        <taxon>Gaoshiqia</taxon>
    </lineage>
</organism>
<feature type="compositionally biased region" description="Basic residues" evidence="3">
    <location>
        <begin position="1"/>
        <end position="10"/>
    </location>
</feature>
<dbReference type="AlphaFoldDB" id="A0AA41YAF5"/>
<dbReference type="HAMAP" id="MF_00674">
    <property type="entry name" value="UPF0251"/>
    <property type="match status" value="1"/>
</dbReference>